<dbReference type="HOGENOM" id="CLU_002865_7_1_4"/>
<evidence type="ECO:0000256" key="5">
    <source>
        <dbReference type="RuleBase" id="RU003968"/>
    </source>
</evidence>
<evidence type="ECO:0000259" key="6">
    <source>
        <dbReference type="PROSITE" id="PS00623"/>
    </source>
</evidence>
<dbReference type="InterPro" id="IPR036188">
    <property type="entry name" value="FAD/NAD-bd_sf"/>
</dbReference>
<dbReference type="Pfam" id="PF00732">
    <property type="entry name" value="GMC_oxred_N"/>
    <property type="match status" value="1"/>
</dbReference>
<dbReference type="KEGG" id="vpe:Varpa_3809"/>
<dbReference type="SUPFAM" id="SSF54373">
    <property type="entry name" value="FAD-linked reductases, C-terminal domain"/>
    <property type="match status" value="1"/>
</dbReference>
<dbReference type="OrthoDB" id="9785276at2"/>
<comment type="similarity">
    <text evidence="2 5">Belongs to the GMC oxidoreductase family.</text>
</comment>
<protein>
    <submittedName>
        <fullName evidence="7">Choline dehydrogenase</fullName>
        <ecNumber evidence="7">1.1.99.1</ecNumber>
    </submittedName>
</protein>
<evidence type="ECO:0000256" key="2">
    <source>
        <dbReference type="ARBA" id="ARBA00010790"/>
    </source>
</evidence>
<dbReference type="Pfam" id="PF05199">
    <property type="entry name" value="GMC_oxred_C"/>
    <property type="match status" value="1"/>
</dbReference>
<dbReference type="GO" id="GO:0050660">
    <property type="term" value="F:flavin adenine dinucleotide binding"/>
    <property type="evidence" value="ECO:0007669"/>
    <property type="project" value="InterPro"/>
</dbReference>
<dbReference type="PIRSF" id="PIRSF000137">
    <property type="entry name" value="Alcohol_oxidase"/>
    <property type="match status" value="1"/>
</dbReference>
<dbReference type="InterPro" id="IPR007867">
    <property type="entry name" value="GMC_OxRtase_C"/>
</dbReference>
<dbReference type="PANTHER" id="PTHR11552:SF147">
    <property type="entry name" value="CHOLINE DEHYDROGENASE, MITOCHONDRIAL"/>
    <property type="match status" value="1"/>
</dbReference>
<dbReference type="EC" id="1.1.99.1" evidence="7"/>
<dbReference type="STRING" id="595537.Varpa_3809"/>
<dbReference type="PANTHER" id="PTHR11552">
    <property type="entry name" value="GLUCOSE-METHANOL-CHOLINE GMC OXIDOREDUCTASE"/>
    <property type="match status" value="1"/>
</dbReference>
<dbReference type="SUPFAM" id="SSF51905">
    <property type="entry name" value="FAD/NAD(P)-binding domain"/>
    <property type="match status" value="1"/>
</dbReference>
<evidence type="ECO:0000256" key="1">
    <source>
        <dbReference type="ARBA" id="ARBA00001974"/>
    </source>
</evidence>
<keyword evidence="7" id="KW-0560">Oxidoreductase</keyword>
<evidence type="ECO:0000256" key="4">
    <source>
        <dbReference type="ARBA" id="ARBA00022827"/>
    </source>
</evidence>
<gene>
    <name evidence="7" type="ordered locus">Varpa_3809</name>
</gene>
<dbReference type="AlphaFoldDB" id="E6V1Y7"/>
<dbReference type="InterPro" id="IPR000172">
    <property type="entry name" value="GMC_OxRdtase_N"/>
</dbReference>
<reference evidence="7 8" key="2">
    <citation type="journal article" date="2013" name="Genome Announc.">
        <title>Genome of the Root-Associated Plant Growth-Promoting Bacterium Variovorax paradoxus Strain EPS.</title>
        <authorList>
            <person name="Han J.I."/>
            <person name="Spain J.C."/>
            <person name="Leadbetter J.R."/>
            <person name="Ovchinnikova G."/>
            <person name="Goodwin L.A."/>
            <person name="Han C.S."/>
            <person name="Woyke T."/>
            <person name="Davenport K.W."/>
            <person name="Orwin P.M."/>
        </authorList>
    </citation>
    <scope>NUCLEOTIDE SEQUENCE [LARGE SCALE GENOMIC DNA]</scope>
    <source>
        <strain evidence="7 8">EPS</strain>
    </source>
</reference>
<evidence type="ECO:0000313" key="7">
    <source>
        <dbReference type="EMBL" id="ADU37990.1"/>
    </source>
</evidence>
<dbReference type="RefSeq" id="WP_013542213.1">
    <property type="nucleotide sequence ID" value="NC_014931.1"/>
</dbReference>
<sequence length="536" mass="57915">MNTSQDYDYIVVGGGSAGCLLANRLSADPSQRVLLIEAGARDNSIFIRMPAGFSRVFGTHRMWDYQSEPQAGLGGRTAFVPQGRTLGGSGSMNGMIYIRGDRQDYDDWRDGGCSGWGYEDVLPWFRKSEGNQRLSDAYHGAAGPLKVIDTPYRHALNAAFVRSAQEIGLPFNHDFNGASQLGAGFYQITSFEGERGNTARFFLRPAMGRPNLEVRTDLTAARVQFDGTRATGIECLESKGHHAAVAFRARREVILCAGGLGSAKILLQSGVGPGAQLQAVGVPQVKELAGVGRNYQDHLEVPVYGQTREPISLFGHDRGLSALRHGAQWVLFRSGLMTSNVVESGGFFDTDGDGRADIQFHVLPVLVGDADRAPPMVHGITLNPCQLAPKSRGELRLRSSDPLDLPWLDAGALADEDDVRVLREGVRLARRILAAPSLAALVSREIEPLPEFAGDDDADIDARVRHYAKTVYHPGGTCKMGTDAMAVVDPQLRVHGLQGLRVADVSVMPAIPRGNTNAGTIMIAERAADFIQSERA</sequence>
<keyword evidence="4 5" id="KW-0274">FAD</keyword>
<dbReference type="Proteomes" id="UP000008917">
    <property type="component" value="Chromosome"/>
</dbReference>
<feature type="domain" description="Glucose-methanol-choline oxidoreductase N-terminal" evidence="6">
    <location>
        <begin position="83"/>
        <end position="106"/>
    </location>
</feature>
<dbReference type="InterPro" id="IPR012132">
    <property type="entry name" value="GMC_OxRdtase"/>
</dbReference>
<keyword evidence="3 5" id="KW-0285">Flavoprotein</keyword>
<evidence type="ECO:0000256" key="3">
    <source>
        <dbReference type="ARBA" id="ARBA00022630"/>
    </source>
</evidence>
<dbReference type="Gene3D" id="3.50.50.60">
    <property type="entry name" value="FAD/NAD(P)-binding domain"/>
    <property type="match status" value="1"/>
</dbReference>
<comment type="cofactor">
    <cofactor evidence="1">
        <name>FAD</name>
        <dbReference type="ChEBI" id="CHEBI:57692"/>
    </cofactor>
</comment>
<dbReference type="PROSITE" id="PS00623">
    <property type="entry name" value="GMC_OXRED_1"/>
    <property type="match status" value="1"/>
</dbReference>
<dbReference type="eggNOG" id="COG2303">
    <property type="taxonomic scope" value="Bacteria"/>
</dbReference>
<evidence type="ECO:0000313" key="8">
    <source>
        <dbReference type="Proteomes" id="UP000008917"/>
    </source>
</evidence>
<proteinExistence type="inferred from homology"/>
<accession>E6V1Y7</accession>
<organism evidence="7 8">
    <name type="scientific">Variovorax paradoxus (strain EPS)</name>
    <dbReference type="NCBI Taxonomy" id="595537"/>
    <lineage>
        <taxon>Bacteria</taxon>
        <taxon>Pseudomonadati</taxon>
        <taxon>Pseudomonadota</taxon>
        <taxon>Betaproteobacteria</taxon>
        <taxon>Burkholderiales</taxon>
        <taxon>Comamonadaceae</taxon>
        <taxon>Variovorax</taxon>
    </lineage>
</organism>
<dbReference type="EMBL" id="CP002417">
    <property type="protein sequence ID" value="ADU37990.1"/>
    <property type="molecule type" value="Genomic_DNA"/>
</dbReference>
<reference evidence="8" key="1">
    <citation type="submission" date="2010-12" db="EMBL/GenBank/DDBJ databases">
        <title>Complete sequence of Variovorax paradoxus EPS.</title>
        <authorList>
            <consortium name="US DOE Joint Genome Institute"/>
            <person name="Lucas S."/>
            <person name="Copeland A."/>
            <person name="Lapidus A."/>
            <person name="Cheng J.-F."/>
            <person name="Goodwin L."/>
            <person name="Pitluck S."/>
            <person name="Teshima H."/>
            <person name="Detter J.C."/>
            <person name="Han C."/>
            <person name="Tapia R."/>
            <person name="Land M."/>
            <person name="Hauser L."/>
            <person name="Kyrpides N."/>
            <person name="Ivanova N."/>
            <person name="Ovchinnikova G."/>
            <person name="Orwin P."/>
            <person name="Han J.-I.G."/>
            <person name="Woyke T."/>
        </authorList>
    </citation>
    <scope>NUCLEOTIDE SEQUENCE [LARGE SCALE GENOMIC DNA]</scope>
    <source>
        <strain evidence="8">EPS</strain>
    </source>
</reference>
<dbReference type="GO" id="GO:0008812">
    <property type="term" value="F:choline dehydrogenase activity"/>
    <property type="evidence" value="ECO:0007669"/>
    <property type="project" value="UniProtKB-EC"/>
</dbReference>
<dbReference type="Gene3D" id="3.30.560.10">
    <property type="entry name" value="Glucose Oxidase, domain 3"/>
    <property type="match status" value="1"/>
</dbReference>
<name>E6V1Y7_VARPE</name>